<protein>
    <submittedName>
        <fullName evidence="2">Uncharacterized protein</fullName>
    </submittedName>
</protein>
<dbReference type="EMBL" id="LAZR01000746">
    <property type="protein sequence ID" value="KKN58866.1"/>
    <property type="molecule type" value="Genomic_DNA"/>
</dbReference>
<feature type="region of interest" description="Disordered" evidence="1">
    <location>
        <begin position="1"/>
        <end position="40"/>
    </location>
</feature>
<name>A0A0F9UC93_9ZZZZ</name>
<gene>
    <name evidence="2" type="ORF">LCGC14_0547730</name>
</gene>
<reference evidence="2" key="1">
    <citation type="journal article" date="2015" name="Nature">
        <title>Complex archaea that bridge the gap between prokaryotes and eukaryotes.</title>
        <authorList>
            <person name="Spang A."/>
            <person name="Saw J.H."/>
            <person name="Jorgensen S.L."/>
            <person name="Zaremba-Niedzwiedzka K."/>
            <person name="Martijn J."/>
            <person name="Lind A.E."/>
            <person name="van Eijk R."/>
            <person name="Schleper C."/>
            <person name="Guy L."/>
            <person name="Ettema T.J."/>
        </authorList>
    </citation>
    <scope>NUCLEOTIDE SEQUENCE</scope>
</reference>
<dbReference type="AlphaFoldDB" id="A0A0F9UC93"/>
<sequence>MSTIKNKQMIIDEAAGEKSPGITSKRDPIPRQDQPFTDAGLPQWNVNFTYPTFMIDSQKKYEFTVTDIATGKVDIQEFIIPATGKFLIVRPILAIVDGEIPTKPE</sequence>
<comment type="caution">
    <text evidence="2">The sequence shown here is derived from an EMBL/GenBank/DDBJ whole genome shotgun (WGS) entry which is preliminary data.</text>
</comment>
<evidence type="ECO:0000313" key="2">
    <source>
        <dbReference type="EMBL" id="KKN58866.1"/>
    </source>
</evidence>
<proteinExistence type="predicted"/>
<evidence type="ECO:0000256" key="1">
    <source>
        <dbReference type="SAM" id="MobiDB-lite"/>
    </source>
</evidence>
<accession>A0A0F9UC93</accession>
<organism evidence="2">
    <name type="scientific">marine sediment metagenome</name>
    <dbReference type="NCBI Taxonomy" id="412755"/>
    <lineage>
        <taxon>unclassified sequences</taxon>
        <taxon>metagenomes</taxon>
        <taxon>ecological metagenomes</taxon>
    </lineage>
</organism>